<dbReference type="RefSeq" id="WP_306051201.1">
    <property type="nucleotide sequence ID" value="NZ_CP120997.1"/>
</dbReference>
<keyword evidence="3" id="KW-1185">Reference proteome</keyword>
<feature type="transmembrane region" description="Helical" evidence="1">
    <location>
        <begin position="52"/>
        <end position="72"/>
    </location>
</feature>
<reference evidence="2 3" key="1">
    <citation type="submission" date="2023-03" db="EMBL/GenBank/DDBJ databases">
        <title>Isolation and description of six Streptomyces strains from soil environments, able to metabolize different microbial glucans.</title>
        <authorList>
            <person name="Widen T."/>
            <person name="Larsbrink J."/>
        </authorList>
    </citation>
    <scope>NUCLEOTIDE SEQUENCE [LARGE SCALE GENOMIC DNA]</scope>
    <source>
        <strain evidence="2 3">Mut1</strain>
    </source>
</reference>
<proteinExistence type="predicted"/>
<keyword evidence="1" id="KW-1133">Transmembrane helix</keyword>
<dbReference type="EMBL" id="CP120997">
    <property type="protein sequence ID" value="WLQ32304.1"/>
    <property type="molecule type" value="Genomic_DNA"/>
</dbReference>
<dbReference type="Proteomes" id="UP001239522">
    <property type="component" value="Chromosome"/>
</dbReference>
<feature type="transmembrane region" description="Helical" evidence="1">
    <location>
        <begin position="21"/>
        <end position="40"/>
    </location>
</feature>
<feature type="transmembrane region" description="Helical" evidence="1">
    <location>
        <begin position="84"/>
        <end position="105"/>
    </location>
</feature>
<sequence>MNRPTMNHRHLSTLARLTFKNAASLVYLGVVAATAVFVLVDTLFVTHEDASFAGIWLFLLAAPTIFVFLLGGSMAGAESFGPAWFMYLALAVSVLVQSLAVGWFARLVRGGSGRSRTVHAQGA</sequence>
<keyword evidence="1" id="KW-0472">Membrane</keyword>
<organism evidence="2 3">
    <name type="scientific">Streptomyces castrisilvae</name>
    <dbReference type="NCBI Taxonomy" id="3033811"/>
    <lineage>
        <taxon>Bacteria</taxon>
        <taxon>Bacillati</taxon>
        <taxon>Actinomycetota</taxon>
        <taxon>Actinomycetes</taxon>
        <taxon>Kitasatosporales</taxon>
        <taxon>Streptomycetaceae</taxon>
        <taxon>Streptomyces</taxon>
    </lineage>
</organism>
<evidence type="ECO:0000313" key="3">
    <source>
        <dbReference type="Proteomes" id="UP001239522"/>
    </source>
</evidence>
<dbReference type="NCBIfam" id="NF046119">
    <property type="entry name" value="memb_SCO4225"/>
    <property type="match status" value="1"/>
</dbReference>
<dbReference type="Pfam" id="PF25637">
    <property type="entry name" value="DUF7942"/>
    <property type="match status" value="1"/>
</dbReference>
<evidence type="ECO:0008006" key="4">
    <source>
        <dbReference type="Google" id="ProtNLM"/>
    </source>
</evidence>
<evidence type="ECO:0000256" key="1">
    <source>
        <dbReference type="SAM" id="Phobius"/>
    </source>
</evidence>
<accession>A0ABY9HD46</accession>
<gene>
    <name evidence="2" type="ORF">P8A18_02060</name>
</gene>
<protein>
    <recommendedName>
        <fullName evidence="4">Integral membrane protein</fullName>
    </recommendedName>
</protein>
<dbReference type="InterPro" id="IPR057702">
    <property type="entry name" value="DUF7942"/>
</dbReference>
<evidence type="ECO:0000313" key="2">
    <source>
        <dbReference type="EMBL" id="WLQ32304.1"/>
    </source>
</evidence>
<keyword evidence="1" id="KW-0812">Transmembrane</keyword>
<name>A0ABY9HD46_9ACTN</name>